<accession>A0A381RFK0</accession>
<dbReference type="PROSITE" id="PS50943">
    <property type="entry name" value="HTH_CROC1"/>
    <property type="match status" value="1"/>
</dbReference>
<dbReference type="AlphaFoldDB" id="A0A381RFK0"/>
<dbReference type="InterPro" id="IPR001387">
    <property type="entry name" value="Cro/C1-type_HTH"/>
</dbReference>
<name>A0A381RFK0_9ZZZZ</name>
<feature type="domain" description="HTH cro/C1-type" evidence="2">
    <location>
        <begin position="48"/>
        <end position="102"/>
    </location>
</feature>
<gene>
    <name evidence="3" type="ORF">METZ01_LOCUS42513</name>
</gene>
<evidence type="ECO:0000259" key="2">
    <source>
        <dbReference type="PROSITE" id="PS50943"/>
    </source>
</evidence>
<organism evidence="3">
    <name type="scientific">marine metagenome</name>
    <dbReference type="NCBI Taxonomy" id="408172"/>
    <lineage>
        <taxon>unclassified sequences</taxon>
        <taxon>metagenomes</taxon>
        <taxon>ecological metagenomes</taxon>
    </lineage>
</organism>
<dbReference type="Gene3D" id="1.10.260.40">
    <property type="entry name" value="lambda repressor-like DNA-binding domains"/>
    <property type="match status" value="1"/>
</dbReference>
<dbReference type="SUPFAM" id="SSF47413">
    <property type="entry name" value="lambda repressor-like DNA-binding domains"/>
    <property type="match status" value="1"/>
</dbReference>
<dbReference type="Pfam" id="PF01381">
    <property type="entry name" value="HTH_3"/>
    <property type="match status" value="1"/>
</dbReference>
<dbReference type="SMART" id="SM00530">
    <property type="entry name" value="HTH_XRE"/>
    <property type="match status" value="1"/>
</dbReference>
<protein>
    <recommendedName>
        <fullName evidence="2">HTH cro/C1-type domain-containing protein</fullName>
    </recommendedName>
</protein>
<dbReference type="EMBL" id="UINC01001830">
    <property type="protein sequence ID" value="SUZ89659.1"/>
    <property type="molecule type" value="Genomic_DNA"/>
</dbReference>
<feature type="compositionally biased region" description="Basic residues" evidence="1">
    <location>
        <begin position="134"/>
        <end position="155"/>
    </location>
</feature>
<dbReference type="InterPro" id="IPR010982">
    <property type="entry name" value="Lambda_DNA-bd_dom_sf"/>
</dbReference>
<sequence length="155" mass="17433">MGLSVERQIPTVMPSNPASYQVTGKGLTGIDIMTKDPEELADDFHTRIRAARKAKGWSQGDLARRINERANTIQKVENGIRPTDSVIRKIGKILNLRLFVDSMPKNARMMTSDDSREMTISDARDIPQEAERSRKGKKKGRRLGVSRSGARSRRQ</sequence>
<dbReference type="GO" id="GO:0003677">
    <property type="term" value="F:DNA binding"/>
    <property type="evidence" value="ECO:0007669"/>
    <property type="project" value="InterPro"/>
</dbReference>
<evidence type="ECO:0000256" key="1">
    <source>
        <dbReference type="SAM" id="MobiDB-lite"/>
    </source>
</evidence>
<feature type="compositionally biased region" description="Basic and acidic residues" evidence="1">
    <location>
        <begin position="111"/>
        <end position="133"/>
    </location>
</feature>
<proteinExistence type="predicted"/>
<feature type="region of interest" description="Disordered" evidence="1">
    <location>
        <begin position="109"/>
        <end position="155"/>
    </location>
</feature>
<evidence type="ECO:0000313" key="3">
    <source>
        <dbReference type="EMBL" id="SUZ89659.1"/>
    </source>
</evidence>
<reference evidence="3" key="1">
    <citation type="submission" date="2018-05" db="EMBL/GenBank/DDBJ databases">
        <authorList>
            <person name="Lanie J.A."/>
            <person name="Ng W.-L."/>
            <person name="Kazmierczak K.M."/>
            <person name="Andrzejewski T.M."/>
            <person name="Davidsen T.M."/>
            <person name="Wayne K.J."/>
            <person name="Tettelin H."/>
            <person name="Glass J.I."/>
            <person name="Rusch D."/>
            <person name="Podicherti R."/>
            <person name="Tsui H.-C.T."/>
            <person name="Winkler M.E."/>
        </authorList>
    </citation>
    <scope>NUCLEOTIDE SEQUENCE</scope>
</reference>
<dbReference type="CDD" id="cd00093">
    <property type="entry name" value="HTH_XRE"/>
    <property type="match status" value="1"/>
</dbReference>